<evidence type="ECO:0000313" key="3">
    <source>
        <dbReference type="Proteomes" id="UP001597045"/>
    </source>
</evidence>
<evidence type="ECO:0000259" key="1">
    <source>
        <dbReference type="Pfam" id="PF00107"/>
    </source>
</evidence>
<feature type="domain" description="Alcohol dehydrogenase-like C-terminal" evidence="1">
    <location>
        <begin position="4"/>
        <end position="58"/>
    </location>
</feature>
<reference evidence="3" key="1">
    <citation type="journal article" date="2019" name="Int. J. Syst. Evol. Microbiol.">
        <title>The Global Catalogue of Microorganisms (GCM) 10K type strain sequencing project: providing services to taxonomists for standard genome sequencing and annotation.</title>
        <authorList>
            <consortium name="The Broad Institute Genomics Platform"/>
            <consortium name="The Broad Institute Genome Sequencing Center for Infectious Disease"/>
            <person name="Wu L."/>
            <person name="Ma J."/>
        </authorList>
    </citation>
    <scope>NUCLEOTIDE SEQUENCE [LARGE SCALE GENOMIC DNA]</scope>
    <source>
        <strain evidence="3">JCM 31486</strain>
    </source>
</reference>
<accession>A0ABW3MAM7</accession>
<comment type="caution">
    <text evidence="2">The sequence shown here is derived from an EMBL/GenBank/DDBJ whole genome shotgun (WGS) entry which is preliminary data.</text>
</comment>
<gene>
    <name evidence="2" type="ORF">ACFQ1S_18020</name>
</gene>
<name>A0ABW3MAM7_9PSEU</name>
<proteinExistence type="predicted"/>
<dbReference type="InterPro" id="IPR013149">
    <property type="entry name" value="ADH-like_C"/>
</dbReference>
<dbReference type="SUPFAM" id="SSF51735">
    <property type="entry name" value="NAD(P)-binding Rossmann-fold domains"/>
    <property type="match status" value="1"/>
</dbReference>
<sequence>VGREAVAMAAQRGRVVVVGTTGPGDVPVPLGTVMGKELTVVGSLNGDISDYHRAIEFFRVFADRMPWDSLFGTPVGLSEASDRIEAMHRLDEVKAVINPRLP</sequence>
<keyword evidence="3" id="KW-1185">Reference proteome</keyword>
<organism evidence="2 3">
    <name type="scientific">Kibdelosporangium lantanae</name>
    <dbReference type="NCBI Taxonomy" id="1497396"/>
    <lineage>
        <taxon>Bacteria</taxon>
        <taxon>Bacillati</taxon>
        <taxon>Actinomycetota</taxon>
        <taxon>Actinomycetes</taxon>
        <taxon>Pseudonocardiales</taxon>
        <taxon>Pseudonocardiaceae</taxon>
        <taxon>Kibdelosporangium</taxon>
    </lineage>
</organism>
<dbReference type="Gene3D" id="3.90.180.10">
    <property type="entry name" value="Medium-chain alcohol dehydrogenases, catalytic domain"/>
    <property type="match status" value="1"/>
</dbReference>
<dbReference type="Pfam" id="PF00107">
    <property type="entry name" value="ADH_zinc_N"/>
    <property type="match status" value="1"/>
</dbReference>
<dbReference type="EMBL" id="JBHTIS010001013">
    <property type="protein sequence ID" value="MFD1047306.1"/>
    <property type="molecule type" value="Genomic_DNA"/>
</dbReference>
<feature type="non-terminal residue" evidence="2">
    <location>
        <position position="1"/>
    </location>
</feature>
<protein>
    <submittedName>
        <fullName evidence="2">Zinc-binding dehydrogenase</fullName>
    </submittedName>
</protein>
<dbReference type="InterPro" id="IPR036291">
    <property type="entry name" value="NAD(P)-bd_dom_sf"/>
</dbReference>
<evidence type="ECO:0000313" key="2">
    <source>
        <dbReference type="EMBL" id="MFD1047306.1"/>
    </source>
</evidence>
<dbReference type="Gene3D" id="3.40.50.720">
    <property type="entry name" value="NAD(P)-binding Rossmann-like Domain"/>
    <property type="match status" value="1"/>
</dbReference>
<dbReference type="Proteomes" id="UP001597045">
    <property type="component" value="Unassembled WGS sequence"/>
</dbReference>